<keyword evidence="2" id="KW-1185">Reference proteome</keyword>
<gene>
    <name evidence="1" type="ORF">BV25DRAFT_1792127</name>
</gene>
<dbReference type="EMBL" id="MU277187">
    <property type="protein sequence ID" value="KAI0068609.1"/>
    <property type="molecule type" value="Genomic_DNA"/>
</dbReference>
<evidence type="ECO:0000313" key="1">
    <source>
        <dbReference type="EMBL" id="KAI0068609.1"/>
    </source>
</evidence>
<protein>
    <submittedName>
        <fullName evidence="1">Uncharacterized protein</fullName>
    </submittedName>
</protein>
<comment type="caution">
    <text evidence="1">The sequence shown here is derived from an EMBL/GenBank/DDBJ whole genome shotgun (WGS) entry which is preliminary data.</text>
</comment>
<proteinExistence type="predicted"/>
<reference evidence="1" key="2">
    <citation type="journal article" date="2022" name="New Phytol.">
        <title>Evolutionary transition to the ectomycorrhizal habit in the genomes of a hyperdiverse lineage of mushroom-forming fungi.</title>
        <authorList>
            <person name="Looney B."/>
            <person name="Miyauchi S."/>
            <person name="Morin E."/>
            <person name="Drula E."/>
            <person name="Courty P.E."/>
            <person name="Kohler A."/>
            <person name="Kuo A."/>
            <person name="LaButti K."/>
            <person name="Pangilinan J."/>
            <person name="Lipzen A."/>
            <person name="Riley R."/>
            <person name="Andreopoulos W."/>
            <person name="He G."/>
            <person name="Johnson J."/>
            <person name="Nolan M."/>
            <person name="Tritt A."/>
            <person name="Barry K.W."/>
            <person name="Grigoriev I.V."/>
            <person name="Nagy L.G."/>
            <person name="Hibbett D."/>
            <person name="Henrissat B."/>
            <person name="Matheny P.B."/>
            <person name="Labbe J."/>
            <person name="Martin F.M."/>
        </authorList>
    </citation>
    <scope>NUCLEOTIDE SEQUENCE</scope>
    <source>
        <strain evidence="1">HHB10654</strain>
    </source>
</reference>
<evidence type="ECO:0000313" key="2">
    <source>
        <dbReference type="Proteomes" id="UP000814140"/>
    </source>
</evidence>
<accession>A0ACB8TJL7</accession>
<sequence>MNATISDPFLLSNYDVSKRFSTGKGVDPLRANLYVSHHRPSGAKEGYATVAVHGDGVHVIDVSDLHLMSSHALGPSTSFACPAVSRTVVENGVSVRKTYAAIASSSETKLEENGRAVWVWSDGPADGSGGKSPEKRKAVVVSLPHRVRAIYTTEDVPGHILFISTQGGLTVTDADLNAQSTQPYPHSDSILFKAIVFSRSSASFTPAHSSPPLFTVVTFVVVGTQTRISVSVIGEDGVATVLDDILPIGDKKLADVSCSSSGHVSLLDCSGKWTSLQLVQVASKITVTQVFSSLQLTQLSFVTTDVHRSSQLVSLLALNSSFVLISSTTPSHEVVILLWDLQYSVLLASHIFPVPSPLSQSAKSGISIELIHASSSQVLISLSPISPEASSAFRSSVLVVPITAPSISTIANAMGRAAAGEQWLIKTSDASDPTTTNVDGDRRTVLDKMRLAMQQHRTEPADTAFFQWAEPGKRSGRRAPNADSFSHEFVRQLLDVVLQPSKPATTLHSPKVIHHLLQRGVVSANMIPGGLIPLLLERKDWATLELALKTVIDISETDLISVLRPAVTAYREQHSALGSIAMDVDASPDVASLPSILSSCVSYSTSAPALRLAFRQQLPGSENVTCILEVLDAWLEKSSTLQSGLALAEAVSKNAHGVSIVSFLRTLLDTFFITLVQYPPSHALLLRISNRLEPELAFIDDVEQLRGPLEPFAKAHAKAIADAVSGARANAPPVDWRKQRKAGREQAAMGIGLYQVEELVI</sequence>
<name>A0ACB8TJL7_9AGAM</name>
<organism evidence="1 2">
    <name type="scientific">Artomyces pyxidatus</name>
    <dbReference type="NCBI Taxonomy" id="48021"/>
    <lineage>
        <taxon>Eukaryota</taxon>
        <taxon>Fungi</taxon>
        <taxon>Dikarya</taxon>
        <taxon>Basidiomycota</taxon>
        <taxon>Agaricomycotina</taxon>
        <taxon>Agaricomycetes</taxon>
        <taxon>Russulales</taxon>
        <taxon>Auriscalpiaceae</taxon>
        <taxon>Artomyces</taxon>
    </lineage>
</organism>
<dbReference type="Proteomes" id="UP000814140">
    <property type="component" value="Unassembled WGS sequence"/>
</dbReference>
<reference evidence="1" key="1">
    <citation type="submission" date="2021-03" db="EMBL/GenBank/DDBJ databases">
        <authorList>
            <consortium name="DOE Joint Genome Institute"/>
            <person name="Ahrendt S."/>
            <person name="Looney B.P."/>
            <person name="Miyauchi S."/>
            <person name="Morin E."/>
            <person name="Drula E."/>
            <person name="Courty P.E."/>
            <person name="Chicoki N."/>
            <person name="Fauchery L."/>
            <person name="Kohler A."/>
            <person name="Kuo A."/>
            <person name="Labutti K."/>
            <person name="Pangilinan J."/>
            <person name="Lipzen A."/>
            <person name="Riley R."/>
            <person name="Andreopoulos W."/>
            <person name="He G."/>
            <person name="Johnson J."/>
            <person name="Barry K.W."/>
            <person name="Grigoriev I.V."/>
            <person name="Nagy L."/>
            <person name="Hibbett D."/>
            <person name="Henrissat B."/>
            <person name="Matheny P.B."/>
            <person name="Labbe J."/>
            <person name="Martin F."/>
        </authorList>
    </citation>
    <scope>NUCLEOTIDE SEQUENCE</scope>
    <source>
        <strain evidence="1">HHB10654</strain>
    </source>
</reference>